<feature type="compositionally biased region" description="Pro residues" evidence="2">
    <location>
        <begin position="124"/>
        <end position="133"/>
    </location>
</feature>
<dbReference type="EMBL" id="CAUOFW020001236">
    <property type="protein sequence ID" value="CAK9142624.1"/>
    <property type="molecule type" value="Genomic_DNA"/>
</dbReference>
<dbReference type="GO" id="GO:0010468">
    <property type="term" value="P:regulation of gene expression"/>
    <property type="evidence" value="ECO:0007669"/>
    <property type="project" value="UniProtKB-ARBA"/>
</dbReference>
<dbReference type="Pfam" id="PF04504">
    <property type="entry name" value="GeBP-like_DBD"/>
    <property type="match status" value="1"/>
</dbReference>
<feature type="region of interest" description="Disordered" evidence="2">
    <location>
        <begin position="1"/>
        <end position="177"/>
    </location>
</feature>
<dbReference type="InterPro" id="IPR007592">
    <property type="entry name" value="GEBP"/>
</dbReference>
<accession>A0ABC8RCC3</accession>
<dbReference type="InterPro" id="IPR053932">
    <property type="entry name" value="GeBP-like_DBD"/>
</dbReference>
<proteinExistence type="inferred from homology"/>
<gene>
    <name evidence="4" type="ORF">ILEXP_LOCUS10303</name>
</gene>
<evidence type="ECO:0000256" key="1">
    <source>
        <dbReference type="ARBA" id="ARBA00010820"/>
    </source>
</evidence>
<dbReference type="PANTHER" id="PTHR31662:SF33">
    <property type="entry name" value="DNA-BINDING STOREKEEPER PROTEIN TRANSCRIPTIONAL REGULATOR-LIKE PROTEIN"/>
    <property type="match status" value="1"/>
</dbReference>
<comment type="caution">
    <text evidence="4">The sequence shown here is derived from an EMBL/GenBank/DDBJ whole genome shotgun (WGS) entry which is preliminary data.</text>
</comment>
<feature type="domain" description="Glabrous enhancer-binding protein-like DBD" evidence="3">
    <location>
        <begin position="179"/>
        <end position="273"/>
    </location>
</feature>
<dbReference type="PANTHER" id="PTHR31662">
    <property type="entry name" value="BNAANNG10740D PROTEIN-RELATED"/>
    <property type="match status" value="1"/>
</dbReference>
<evidence type="ECO:0000313" key="4">
    <source>
        <dbReference type="EMBL" id="CAK9142624.1"/>
    </source>
</evidence>
<feature type="compositionally biased region" description="Basic and acidic residues" evidence="2">
    <location>
        <begin position="90"/>
        <end position="101"/>
    </location>
</feature>
<feature type="compositionally biased region" description="Acidic residues" evidence="2">
    <location>
        <begin position="79"/>
        <end position="89"/>
    </location>
</feature>
<feature type="compositionally biased region" description="Basic and acidic residues" evidence="2">
    <location>
        <begin position="138"/>
        <end position="165"/>
    </location>
</feature>
<feature type="region of interest" description="Disordered" evidence="2">
    <location>
        <begin position="238"/>
        <end position="262"/>
    </location>
</feature>
<dbReference type="AlphaFoldDB" id="A0ABC8RCC3"/>
<evidence type="ECO:0000313" key="5">
    <source>
        <dbReference type="Proteomes" id="UP001642360"/>
    </source>
</evidence>
<evidence type="ECO:0000259" key="3">
    <source>
        <dbReference type="Pfam" id="PF04504"/>
    </source>
</evidence>
<sequence>MAQKRKSDHDPPHNSVSEEEEEEGEGSSEELEDSESESEEEKEKPTPSSPPPQITKNPSVPKKPEPLSQAPDSSSSSSDDSEQDSESDTPSEKSRNLDPKIKPIASKPMDEETKPTKKPRSKPSLPPSSPIPPKSTKRPVESEGKESKRAKQKTDVDNGDLERKNSTVTPGDDSKKQLFQRLWSEDDEIVILKGMIEYTAKKGTDPFADMNAFHEFIKKSLHVEVTKAQLSAKVRRLKKKYENNASKEKKGKKRTFSNPHEQKSYEWSKKFWGGESDSVEVNNSLKVNGSPRKNQNQRGSKALVANPKVEEKKENGVLSPDGSKDVEKMEVEHNMAPPPSVQISRSIGDQSLEEKIIKDGLELIKGPKRVELEDKWKKLHVEDVELYLKRVELICEQTKLVLEALKSGQ</sequence>
<feature type="compositionally biased region" description="Basic and acidic residues" evidence="2">
    <location>
        <begin position="1"/>
        <end position="12"/>
    </location>
</feature>
<feature type="compositionally biased region" description="Acidic residues" evidence="2">
    <location>
        <begin position="17"/>
        <end position="40"/>
    </location>
</feature>
<keyword evidence="5" id="KW-1185">Reference proteome</keyword>
<evidence type="ECO:0000256" key="2">
    <source>
        <dbReference type="SAM" id="MobiDB-lite"/>
    </source>
</evidence>
<reference evidence="4 5" key="1">
    <citation type="submission" date="2024-02" db="EMBL/GenBank/DDBJ databases">
        <authorList>
            <person name="Vignale AGUSTIN F."/>
            <person name="Sosa J E."/>
            <person name="Modenutti C."/>
        </authorList>
    </citation>
    <scope>NUCLEOTIDE SEQUENCE [LARGE SCALE GENOMIC DNA]</scope>
</reference>
<feature type="region of interest" description="Disordered" evidence="2">
    <location>
        <begin position="282"/>
        <end position="323"/>
    </location>
</feature>
<feature type="compositionally biased region" description="Polar residues" evidence="2">
    <location>
        <begin position="282"/>
        <end position="299"/>
    </location>
</feature>
<dbReference type="Proteomes" id="UP001642360">
    <property type="component" value="Unassembled WGS sequence"/>
</dbReference>
<protein>
    <recommendedName>
        <fullName evidence="3">Glabrous enhancer-binding protein-like DBD domain-containing protein</fullName>
    </recommendedName>
</protein>
<comment type="similarity">
    <text evidence="1">Belongs to the GeBP family.</text>
</comment>
<name>A0ABC8RCC3_9AQUA</name>
<organism evidence="4 5">
    <name type="scientific">Ilex paraguariensis</name>
    <name type="common">yerba mate</name>
    <dbReference type="NCBI Taxonomy" id="185542"/>
    <lineage>
        <taxon>Eukaryota</taxon>
        <taxon>Viridiplantae</taxon>
        <taxon>Streptophyta</taxon>
        <taxon>Embryophyta</taxon>
        <taxon>Tracheophyta</taxon>
        <taxon>Spermatophyta</taxon>
        <taxon>Magnoliopsida</taxon>
        <taxon>eudicotyledons</taxon>
        <taxon>Gunneridae</taxon>
        <taxon>Pentapetalae</taxon>
        <taxon>asterids</taxon>
        <taxon>campanulids</taxon>
        <taxon>Aquifoliales</taxon>
        <taxon>Aquifoliaceae</taxon>
        <taxon>Ilex</taxon>
    </lineage>
</organism>
<feature type="compositionally biased region" description="Low complexity" evidence="2">
    <location>
        <begin position="68"/>
        <end position="78"/>
    </location>
</feature>